<evidence type="ECO:0000313" key="5">
    <source>
        <dbReference type="Proteomes" id="UP000001307"/>
    </source>
</evidence>
<feature type="domain" description="PLAT" evidence="3">
    <location>
        <begin position="863"/>
        <end position="982"/>
    </location>
</feature>
<evidence type="ECO:0000256" key="2">
    <source>
        <dbReference type="SAM" id="MobiDB-lite"/>
    </source>
</evidence>
<feature type="domain" description="PLAT" evidence="3">
    <location>
        <begin position="2402"/>
        <end position="2510"/>
    </location>
</feature>
<dbReference type="InterPro" id="IPR052970">
    <property type="entry name" value="Inner_ear_hair_cell_LOXHD"/>
</dbReference>
<feature type="domain" description="PLAT" evidence="3">
    <location>
        <begin position="737"/>
        <end position="853"/>
    </location>
</feature>
<dbReference type="PANTHER" id="PTHR45901:SF3">
    <property type="entry name" value="LIPOXYGENASE HOMOLOGY DOMAIN-CONTAINING PROTEIN 1"/>
    <property type="match status" value="1"/>
</dbReference>
<feature type="domain" description="PLAT" evidence="3">
    <location>
        <begin position="328"/>
        <end position="445"/>
    </location>
</feature>
<dbReference type="Gene3D" id="3.40.50.720">
    <property type="entry name" value="NAD(P)-binding Rossmann-like Domain"/>
    <property type="match status" value="1"/>
</dbReference>
<evidence type="ECO:0000256" key="1">
    <source>
        <dbReference type="PROSITE-ProRule" id="PRU00152"/>
    </source>
</evidence>
<reference evidence="4" key="1">
    <citation type="journal article" date="2010" name="Science">
        <title>Plasticity of animal genome architecture unmasked by rapid evolution of a pelagic tunicate.</title>
        <authorList>
            <person name="Denoeud F."/>
            <person name="Henriet S."/>
            <person name="Mungpakdee S."/>
            <person name="Aury J.M."/>
            <person name="Da Silva C."/>
            <person name="Brinkmann H."/>
            <person name="Mikhaleva J."/>
            <person name="Olsen L.C."/>
            <person name="Jubin C."/>
            <person name="Canestro C."/>
            <person name="Bouquet J.M."/>
            <person name="Danks G."/>
            <person name="Poulain J."/>
            <person name="Campsteijn C."/>
            <person name="Adamski M."/>
            <person name="Cross I."/>
            <person name="Yadetie F."/>
            <person name="Muffato M."/>
            <person name="Louis A."/>
            <person name="Butcher S."/>
            <person name="Tsagkogeorga G."/>
            <person name="Konrad A."/>
            <person name="Singh S."/>
            <person name="Jensen M.F."/>
            <person name="Cong E.H."/>
            <person name="Eikeseth-Otteraa H."/>
            <person name="Noel B."/>
            <person name="Anthouard V."/>
            <person name="Porcel B.M."/>
            <person name="Kachouri-Lafond R."/>
            <person name="Nishino A."/>
            <person name="Ugolini M."/>
            <person name="Chourrout P."/>
            <person name="Nishida H."/>
            <person name="Aasland R."/>
            <person name="Huzurbazar S."/>
            <person name="Westhof E."/>
            <person name="Delsuc F."/>
            <person name="Lehrach H."/>
            <person name="Reinhardt R."/>
            <person name="Weissenbach J."/>
            <person name="Roy S.W."/>
            <person name="Artiguenave F."/>
            <person name="Postlethwait J.H."/>
            <person name="Manak J.R."/>
            <person name="Thompson E.M."/>
            <person name="Jaillon O."/>
            <person name="Du Pasquier L."/>
            <person name="Boudinot P."/>
            <person name="Liberles D.A."/>
            <person name="Volff J.N."/>
            <person name="Philippe H."/>
            <person name="Lenhard B."/>
            <person name="Roest Crollius H."/>
            <person name="Wincker P."/>
            <person name="Chourrout D."/>
        </authorList>
    </citation>
    <scope>NUCLEOTIDE SEQUENCE [LARGE SCALE GENOMIC DNA]</scope>
</reference>
<feature type="domain" description="PLAT" evidence="3">
    <location>
        <begin position="1891"/>
        <end position="2007"/>
    </location>
</feature>
<dbReference type="InterPro" id="IPR001024">
    <property type="entry name" value="PLAT/LH2_dom"/>
</dbReference>
<feature type="domain" description="PLAT" evidence="3">
    <location>
        <begin position="1097"/>
        <end position="1214"/>
    </location>
</feature>
<protein>
    <recommendedName>
        <fullName evidence="3">PLAT domain-containing protein</fullName>
    </recommendedName>
</protein>
<feature type="compositionally biased region" description="Low complexity" evidence="2">
    <location>
        <begin position="1901"/>
        <end position="1916"/>
    </location>
</feature>
<comment type="caution">
    <text evidence="1">Lacks conserved residue(s) required for the propagation of feature annotation.</text>
</comment>
<dbReference type="PANTHER" id="PTHR45901">
    <property type="entry name" value="PROTEIN CBG12474"/>
    <property type="match status" value="1"/>
</dbReference>
<dbReference type="Gene3D" id="2.60.60.20">
    <property type="entry name" value="PLAT/LH2 domain"/>
    <property type="match status" value="7"/>
</dbReference>
<evidence type="ECO:0000259" key="3">
    <source>
        <dbReference type="PROSITE" id="PS50095"/>
    </source>
</evidence>
<dbReference type="SUPFAM" id="SSF49723">
    <property type="entry name" value="Lipase/lipooxygenase domain (PLAT/LH2 domain)"/>
    <property type="match status" value="19"/>
</dbReference>
<dbReference type="Gene3D" id="2.40.180.10">
    <property type="entry name" value="Catalase core domain"/>
    <property type="match status" value="12"/>
</dbReference>
<dbReference type="Pfam" id="PF00106">
    <property type="entry name" value="adh_short"/>
    <property type="match status" value="1"/>
</dbReference>
<feature type="domain" description="PLAT" evidence="3">
    <location>
        <begin position="993"/>
        <end position="1105"/>
    </location>
</feature>
<feature type="domain" description="PLAT" evidence="3">
    <location>
        <begin position="1299"/>
        <end position="1426"/>
    </location>
</feature>
<gene>
    <name evidence="4" type="ORF">GSOID_T00013382001</name>
</gene>
<dbReference type="Pfam" id="PF01477">
    <property type="entry name" value="PLAT"/>
    <property type="match status" value="14"/>
</dbReference>
<sequence length="2510" mass="280976">MWGRERNKNPFYMNSSPVMTMVLQPGVQAPRNHGTIPMEARLWDRPPPPGAQERILTRREKAVPKRIQQISHSSSGTNTGRDSFTQTQPQARPRPRPEPTPPPALDLKDVQCQTPKRPTPRPMSAPSKKPKPNPILGEGGHRGGGGYGLQPLRPATSGIKGYETINDKHMVDFYKKKFGLTNKKGKKVRGQIRYKVRVETGDIKGSGTEARVYLTLIGSKGHSKKQRIYKISGNGQQDPDLCPFKFSRGSAHTFGISFKNVGVLEKIIIEHDGYEESASWFLKSVAITPEDSPETYLFNCEKWLSLYRGDCQISRELQAVRGKKLQKTKYEVVVITGDRVGAGTDANVFITLYGKRGQTEKCPLISKTVDTFERGQSDVFIIPGVDVGGIKKVRIEQDGRGRGSDWFLERLVVTNQIRPNDKQYFYCGAWLNDKEGMFRDLVGTSDPSQKAQLTNYSIKITTGDFRGAGTDADVYLTVFGDMGDTGKKYLDNKMENNFERGKTDTFLLKLPSVGIPDKIRIGHNNKGPKPGWYLEKVDIEVEAGDDSGRVELQGKWEKKDVDHNILEMADNFSPIKYIHVGHDNSGRGPGWLLDKVVIYSNTTGLEQTFDCGEWLEQSKSNSSQRKLMETKSKRRYLGEGHGYVAKFWTSEVRGAGTNANVFVQVYDVEGNRSDELALDNQTDNFEKGQMDQLSKANTDEVYEFFCDKWLATDEDDGQIVRELPATGKKVKTSGELKDYKVIVKTGDVFGAGTDANVYVILYGLGDSGKRALEKSQNRNKFERKNIDEFTLQAVDLKEINHIQIGHDNWGGNAGWFCDSVEVVDIATNVSQEFICGRWLDQRKEDGKIIRDLYLDGNEMLHTTRYTIRVKTSDILNSGTNANVSLKLYGEDGTSELMPLKLNENKIRDKFERGQVDIFHMEAPNVGDITKILLGHDGRGLKDGWHVEYLELEVPEIGKAYMFTVNRWFASDEDDNETWRELAPTETANRDGTIPYQIEVTTGDVRFAGTDANVFIQIYGEDGKTEEKVLNDRSDNFERGKVDQFKIEDVDVGKIREVDKTIFVCDKWFDKKKDDKQIVRELLPTDESGNPVGDINEVEYKIEVVTGDERGCGTNANVFITLTGENGDSGERQLSSSENLNKFERNQTDTFTFKAAELGELTSLRLRHDNSGFKSGWFVDHVKVSGPGMSEQMAFPCKRWLAVDEEDGQVERSLIPIPVSQWQNKGRNSIALEQKAAVDTYNISIKTGKIQLKTSNNRNKWERDQLDQFSVEAINLGDLKKIRLGHDNEGFKSEVVVPKIPYEISVYTTDNRGSGTNANVYVQLFGEDGSSTEQIFLCPDKFERRQRFEAGNCDIFTFELTNVDVIEKLRIGHDDSGFKSGWHLDKVVIRTMNDVNDIAAGSEETVFNANRWLASDELDKRIELDLLPGGTLLETKTYTIKVFTGDKMGAGTNSNLKKLILEDKIVVITGGTQGLGLAIAKECVKRKAKVVLVSRKTIDPENVDGLIGACVSSLSADVTSPSQLENVISSIIKNDKFGRIDVLIASGEQTNSGIQASKASLSVVIEPQRGEATARVDTYNISIKTGDKRGAGTDANAYIQLFGEDDDSGKIQLKTSNNRNKWERDQLDQFSVEAINLGDLKKIRLGHDNEGFKSGWYVSYVEIECPGEGKTWRFPVGRWFAKDEEDQLIERDLYPDEGDTEVVVPKIPYEISVYTTDNRGSGTNANVYVQLFGEDGGTLLETKTYTIKVFTGDKMGAGTNSNVFVKLLGENGESPDFPLLESENRNKFERGQLDTFTVTNPDLGQVFKMVIRHDNSGILGSDWFLGSVEVSDGENEPSIFPAEKWLKDKKISRTLYIKGYDPEKMTSKSTLSGMSSSSGRSIGKAEFEGPATKYEIRIKTGSIPGSSSTTRSSIASSVDNEKSTKRINLPIPTGQDKFVKDSVDSWTFENMDVGELTKVELGVRNLDESWFVELLEVHLPLKAKTYFFKVNNWYCKTEGDGLLNRVFNTEDALPIEEGTAKTAYEVSVITADESDAGLDEGDVYLTFTGESKTISDVKLARSEESFSRAGRDMFDLDLEDIEPIKMVTAKVSTDNVEGGGIFGRREKNVKWFCEKIEVRNKDSGRIYVFNGTDWAEGGQTVQLMPRGSAKFVDYEIEVKTSDLFGCGTDANVVCEITGQNGTSGVWSLAKGNNEDPFERNQTDIFQFPNKPDLGELATLRIQHDNKGFKSGWHLEHIRVKANGKEWFFPCGQWLAKTEGDRQIMRELIPTNIQKRPSNNEKMEYNFTVSCADIKNAGTTESLKLKIIGSAGSTDIRLRNPLGLKKGESRRFDPETSKDVGELQEIAISLDGSRAEKTYISTVEAVFGGNKYLAIVDNWVDRQGVTSAATLEDGIEKQRKRQNLSYGVAVSTCDERKAGTDANVKLTIYGTLGNSGKMPLEQRWRDLFERGNTDNFEINCLDLGELEKIKLEHDDKGRNADWKPKNVIISTPSNTWDFPLWQLDWPQERKGS</sequence>
<keyword evidence="5" id="KW-1185">Reference proteome</keyword>
<proteinExistence type="predicted"/>
<accession>E4WZL8</accession>
<evidence type="ECO:0000313" key="4">
    <source>
        <dbReference type="EMBL" id="CBY22614.1"/>
    </source>
</evidence>
<organism evidence="4">
    <name type="scientific">Oikopleura dioica</name>
    <name type="common">Tunicate</name>
    <dbReference type="NCBI Taxonomy" id="34765"/>
    <lineage>
        <taxon>Eukaryota</taxon>
        <taxon>Metazoa</taxon>
        <taxon>Chordata</taxon>
        <taxon>Tunicata</taxon>
        <taxon>Appendicularia</taxon>
        <taxon>Copelata</taxon>
        <taxon>Oikopleuridae</taxon>
        <taxon>Oikopleura</taxon>
    </lineage>
</organism>
<dbReference type="OrthoDB" id="5322100at2759"/>
<feature type="domain" description="PLAT" evidence="3">
    <location>
        <begin position="454"/>
        <end position="571"/>
    </location>
</feature>
<dbReference type="SMART" id="SM00308">
    <property type="entry name" value="LH2"/>
    <property type="match status" value="10"/>
</dbReference>
<feature type="domain" description="PLAT" evidence="3">
    <location>
        <begin position="2151"/>
        <end position="2267"/>
    </location>
</feature>
<dbReference type="InterPro" id="IPR036291">
    <property type="entry name" value="NAD(P)-bd_dom_sf"/>
</dbReference>
<dbReference type="InterPro" id="IPR036392">
    <property type="entry name" value="PLAT/LH2_dom_sf"/>
</dbReference>
<dbReference type="PROSITE" id="PS50095">
    <property type="entry name" value="PLAT"/>
    <property type="match status" value="15"/>
</dbReference>
<dbReference type="SUPFAM" id="SSF51735">
    <property type="entry name" value="NAD(P)-binding Rossmann-fold domains"/>
    <property type="match status" value="1"/>
</dbReference>
<feature type="domain" description="PLAT" evidence="3">
    <location>
        <begin position="2281"/>
        <end position="2392"/>
    </location>
</feature>
<dbReference type="EMBL" id="FN653019">
    <property type="protein sequence ID" value="CBY22614.1"/>
    <property type="molecule type" value="Genomic_DNA"/>
</dbReference>
<dbReference type="Proteomes" id="UP000001307">
    <property type="component" value="Unassembled WGS sequence"/>
</dbReference>
<dbReference type="InParanoid" id="E4WZL8"/>
<feature type="region of interest" description="Disordered" evidence="2">
    <location>
        <begin position="59"/>
        <end position="147"/>
    </location>
</feature>
<feature type="domain" description="PLAT" evidence="3">
    <location>
        <begin position="1742"/>
        <end position="1859"/>
    </location>
</feature>
<feature type="domain" description="PLAT" evidence="3">
    <location>
        <begin position="1576"/>
        <end position="1693"/>
    </location>
</feature>
<feature type="domain" description="PLAT" evidence="3">
    <location>
        <begin position="2021"/>
        <end position="2148"/>
    </location>
</feature>
<dbReference type="CDD" id="cd01756">
    <property type="entry name" value="PLAT_repeat"/>
    <property type="match status" value="8"/>
</dbReference>
<feature type="compositionally biased region" description="Polar residues" evidence="2">
    <location>
        <begin position="68"/>
        <end position="84"/>
    </location>
</feature>
<feature type="domain" description="PLAT" evidence="3">
    <location>
        <begin position="192"/>
        <end position="318"/>
    </location>
</feature>
<dbReference type="InterPro" id="IPR002347">
    <property type="entry name" value="SDR_fam"/>
</dbReference>
<name>E4WZL8_OIKDI</name>
<feature type="region of interest" description="Disordered" evidence="2">
    <location>
        <begin position="1901"/>
        <end position="1926"/>
    </location>
</feature>